<organism evidence="1 2">
    <name type="scientific">Mycobacterium shottsii</name>
    <dbReference type="NCBI Taxonomy" id="133549"/>
    <lineage>
        <taxon>Bacteria</taxon>
        <taxon>Bacillati</taxon>
        <taxon>Actinomycetota</taxon>
        <taxon>Actinomycetes</taxon>
        <taxon>Mycobacteriales</taxon>
        <taxon>Mycobacteriaceae</taxon>
        <taxon>Mycobacterium</taxon>
        <taxon>Mycobacterium ulcerans group</taxon>
    </lineage>
</organism>
<proteinExistence type="predicted"/>
<reference evidence="1 2" key="1">
    <citation type="journal article" date="2019" name="Emerg. Microbes Infect.">
        <title>Comprehensive subspecies identification of 175 nontuberculous mycobacteria species based on 7547 genomic profiles.</title>
        <authorList>
            <person name="Matsumoto Y."/>
            <person name="Kinjo T."/>
            <person name="Motooka D."/>
            <person name="Nabeya D."/>
            <person name="Jung N."/>
            <person name="Uechi K."/>
            <person name="Horii T."/>
            <person name="Iida T."/>
            <person name="Fujita J."/>
            <person name="Nakamura S."/>
        </authorList>
    </citation>
    <scope>NUCLEOTIDE SEQUENCE [LARGE SCALE GENOMIC DNA]</scope>
    <source>
        <strain evidence="1 2">JCM 12657</strain>
    </source>
</reference>
<gene>
    <name evidence="1" type="ORF">MSHO_11590</name>
</gene>
<evidence type="ECO:0000313" key="2">
    <source>
        <dbReference type="Proteomes" id="UP000467164"/>
    </source>
</evidence>
<dbReference type="AlphaFoldDB" id="A0A7I7L7P1"/>
<dbReference type="EMBL" id="AP022572">
    <property type="protein sequence ID" value="BBX55814.1"/>
    <property type="molecule type" value="Genomic_DNA"/>
</dbReference>
<evidence type="ECO:0000313" key="1">
    <source>
        <dbReference type="EMBL" id="BBX55814.1"/>
    </source>
</evidence>
<keyword evidence="2" id="KW-1185">Reference proteome</keyword>
<dbReference type="KEGG" id="msho:MSHO_11590"/>
<accession>A0A7I7L7P1</accession>
<protein>
    <submittedName>
        <fullName evidence="1">ESX-1 secretion-associated protein EspL</fullName>
    </submittedName>
</protein>
<dbReference type="RefSeq" id="WP_198966791.1">
    <property type="nucleotide sequence ID" value="NZ_AP022572.1"/>
</dbReference>
<name>A0A7I7L7P1_9MYCO</name>
<sequence length="112" mass="12160">MNLDPTAAHLLAGLTQFHTALQNRFHQMNAGNFKASDNTHTVEVTLNGYNWLTGIRIQDGLLKQLGSQGVAHRVNQSLHNAKQAVHAYDNAANHTLATTLATLATAINQTHP</sequence>
<dbReference type="Proteomes" id="UP000467164">
    <property type="component" value="Chromosome"/>
</dbReference>